<feature type="domain" description="NADPH-dependent FMN reductase-like" evidence="3">
    <location>
        <begin position="4"/>
        <end position="103"/>
    </location>
</feature>
<dbReference type="InterPro" id="IPR029039">
    <property type="entry name" value="Flavoprotein-like_sf"/>
</dbReference>
<evidence type="ECO:0000256" key="1">
    <source>
        <dbReference type="ARBA" id="ARBA00022630"/>
    </source>
</evidence>
<dbReference type="SUPFAM" id="SSF52218">
    <property type="entry name" value="Flavoproteins"/>
    <property type="match status" value="1"/>
</dbReference>
<evidence type="ECO:0000256" key="2">
    <source>
        <dbReference type="ARBA" id="ARBA00022643"/>
    </source>
</evidence>
<dbReference type="InterPro" id="IPR005025">
    <property type="entry name" value="FMN_Rdtase-like_dom"/>
</dbReference>
<evidence type="ECO:0000313" key="5">
    <source>
        <dbReference type="Proteomes" id="UP000198636"/>
    </source>
</evidence>
<name>A0A1G5H8F8_9FIRM</name>
<dbReference type="GO" id="GO:0016491">
    <property type="term" value="F:oxidoreductase activity"/>
    <property type="evidence" value="ECO:0007669"/>
    <property type="project" value="InterPro"/>
</dbReference>
<dbReference type="EMBL" id="FMUS01000011">
    <property type="protein sequence ID" value="SCY60073.1"/>
    <property type="molecule type" value="Genomic_DNA"/>
</dbReference>
<dbReference type="STRING" id="1120976.SAMN03080606_01911"/>
<dbReference type="Pfam" id="PF03358">
    <property type="entry name" value="FMN_red"/>
    <property type="match status" value="1"/>
</dbReference>
<keyword evidence="2" id="KW-0288">FMN</keyword>
<proteinExistence type="predicted"/>
<keyword evidence="5" id="KW-1185">Reference proteome</keyword>
<dbReference type="Gene3D" id="3.40.50.360">
    <property type="match status" value="1"/>
</dbReference>
<dbReference type="PANTHER" id="PTHR43278:SF2">
    <property type="entry name" value="IRON-SULFUR FLAVOPROTEIN"/>
    <property type="match status" value="1"/>
</dbReference>
<protein>
    <submittedName>
        <fullName evidence="4">NADPH-dependent FMN reductase</fullName>
    </submittedName>
</protein>
<dbReference type="OrthoDB" id="9805976at2"/>
<gene>
    <name evidence="4" type="ORF">SAMN03080606_01911</name>
</gene>
<evidence type="ECO:0000259" key="3">
    <source>
        <dbReference type="Pfam" id="PF03358"/>
    </source>
</evidence>
<evidence type="ECO:0000313" key="4">
    <source>
        <dbReference type="EMBL" id="SCY60073.1"/>
    </source>
</evidence>
<dbReference type="InterPro" id="IPR051796">
    <property type="entry name" value="ISF_SsuE-like"/>
</dbReference>
<dbReference type="Proteomes" id="UP000198636">
    <property type="component" value="Unassembled WGS sequence"/>
</dbReference>
<reference evidence="4 5" key="1">
    <citation type="submission" date="2016-10" db="EMBL/GenBank/DDBJ databases">
        <authorList>
            <person name="de Groot N.N."/>
        </authorList>
    </citation>
    <scope>NUCLEOTIDE SEQUENCE [LARGE SCALE GENOMIC DNA]</scope>
    <source>
        <strain evidence="4 5">DSM 18978</strain>
    </source>
</reference>
<accession>A0A1G5H8F8</accession>
<dbReference type="RefSeq" id="WP_091542766.1">
    <property type="nucleotide sequence ID" value="NZ_FMUS01000011.1"/>
</dbReference>
<dbReference type="PANTHER" id="PTHR43278">
    <property type="entry name" value="NAD(P)H-DEPENDENT FMN-CONTAINING OXIDOREDUCTASE YWQN-RELATED"/>
    <property type="match status" value="1"/>
</dbReference>
<keyword evidence="1" id="KW-0285">Flavoprotein</keyword>
<dbReference type="AlphaFoldDB" id="A0A1G5H8F8"/>
<sequence length="183" mass="20404">MSKNILVLTGSPRKYGNSDLLANAFIKGTQSKGHNAIKFETAFKTIHGCKACNTCWSTGTACSFHDGFTELEPLLEKADVIIFASPLYWFGMSAQIKAVIDKFYSYVRPTCKNQLKIKESILLTCGAENEIEWFNGIIETYRGIVKYMNWQDRGAIVVPGVYDISDIEKTDALQRAEKLGASI</sequence>
<organism evidence="4 5">
    <name type="scientific">Alkaliphilus peptidifermentans DSM 18978</name>
    <dbReference type="NCBI Taxonomy" id="1120976"/>
    <lineage>
        <taxon>Bacteria</taxon>
        <taxon>Bacillati</taxon>
        <taxon>Bacillota</taxon>
        <taxon>Clostridia</taxon>
        <taxon>Peptostreptococcales</taxon>
        <taxon>Natronincolaceae</taxon>
        <taxon>Alkaliphilus</taxon>
    </lineage>
</organism>